<reference evidence="3" key="1">
    <citation type="submission" date="2020-06" db="EMBL/GenBank/DDBJ databases">
        <title>A chromosome-scale genome assembly of Talaromyces rugulosus W13939.</title>
        <authorList>
            <person name="Wang B."/>
            <person name="Guo L."/>
            <person name="Ye K."/>
            <person name="Wang L."/>
        </authorList>
    </citation>
    <scope>NUCLEOTIDE SEQUENCE [LARGE SCALE GENOMIC DNA]</scope>
    <source>
        <strain evidence="3">W13939</strain>
    </source>
</reference>
<evidence type="ECO:0000313" key="3">
    <source>
        <dbReference type="Proteomes" id="UP000509510"/>
    </source>
</evidence>
<name>A0A7H8R0L5_TALRU</name>
<proteinExistence type="predicted"/>
<dbReference type="GeneID" id="55993912"/>
<dbReference type="Proteomes" id="UP000509510">
    <property type="component" value="Chromosome III"/>
</dbReference>
<protein>
    <submittedName>
        <fullName evidence="2">Uncharacterized protein</fullName>
    </submittedName>
</protein>
<gene>
    <name evidence="2" type="ORF">TRUGW13939_06417</name>
</gene>
<sequence length="198" mass="22840">MSSQQQPEEPTPADTPQRPEIGNFKLFWKNERDLWEQGNGEEACHILSGIVVMCFGISHSCGVRFQEIGEKIDKLLHSEKEAEKNAVETLIEALDIRCSVLSHPWWKGFDDKPDNSIQQILDFTETLFTQLLDDNLLTDSGSIPEHHLELMAKWELFFAQHAGSDWQTRERPSFDDWVIFTRKFDPDVDFDTIGEGFL</sequence>
<dbReference type="RefSeq" id="XP_035345463.1">
    <property type="nucleotide sequence ID" value="XM_035489570.1"/>
</dbReference>
<feature type="region of interest" description="Disordered" evidence="1">
    <location>
        <begin position="1"/>
        <end position="20"/>
    </location>
</feature>
<evidence type="ECO:0000256" key="1">
    <source>
        <dbReference type="SAM" id="MobiDB-lite"/>
    </source>
</evidence>
<accession>A0A7H8R0L5</accession>
<organism evidence="2 3">
    <name type="scientific">Talaromyces rugulosus</name>
    <name type="common">Penicillium rugulosum</name>
    <dbReference type="NCBI Taxonomy" id="121627"/>
    <lineage>
        <taxon>Eukaryota</taxon>
        <taxon>Fungi</taxon>
        <taxon>Dikarya</taxon>
        <taxon>Ascomycota</taxon>
        <taxon>Pezizomycotina</taxon>
        <taxon>Eurotiomycetes</taxon>
        <taxon>Eurotiomycetidae</taxon>
        <taxon>Eurotiales</taxon>
        <taxon>Trichocomaceae</taxon>
        <taxon>Talaromyces</taxon>
        <taxon>Talaromyces sect. Islandici</taxon>
    </lineage>
</organism>
<dbReference type="AlphaFoldDB" id="A0A7H8R0L5"/>
<dbReference type="EMBL" id="CP055900">
    <property type="protein sequence ID" value="QKX59285.1"/>
    <property type="molecule type" value="Genomic_DNA"/>
</dbReference>
<evidence type="ECO:0000313" key="2">
    <source>
        <dbReference type="EMBL" id="QKX59285.1"/>
    </source>
</evidence>
<dbReference type="KEGG" id="trg:TRUGW13939_06417"/>
<keyword evidence="3" id="KW-1185">Reference proteome</keyword>